<dbReference type="GO" id="GO:0007155">
    <property type="term" value="P:cell adhesion"/>
    <property type="evidence" value="ECO:0007669"/>
    <property type="project" value="InterPro"/>
</dbReference>
<proteinExistence type="predicted"/>
<dbReference type="RefSeq" id="WP_021236243.1">
    <property type="nucleotide sequence ID" value="NZ_ATHL01000153.1"/>
</dbReference>
<organism evidence="3 4">
    <name type="scientific">Novosphingobium lindaniclasticum LE124</name>
    <dbReference type="NCBI Taxonomy" id="1096930"/>
    <lineage>
        <taxon>Bacteria</taxon>
        <taxon>Pseudomonadati</taxon>
        <taxon>Pseudomonadota</taxon>
        <taxon>Alphaproteobacteria</taxon>
        <taxon>Sphingomonadales</taxon>
        <taxon>Sphingomonadaceae</taxon>
        <taxon>Novosphingobium</taxon>
    </lineage>
</organism>
<name>T0H425_9SPHN</name>
<dbReference type="PANTHER" id="PTHR37089:SF3">
    <property type="entry name" value="EXPORTED PROTEIN"/>
    <property type="match status" value="1"/>
</dbReference>
<dbReference type="InterPro" id="IPR053167">
    <property type="entry name" value="Spore_coat_component"/>
</dbReference>
<dbReference type="InterPro" id="IPR036937">
    <property type="entry name" value="Adhesion_dom_fimbrial_sf"/>
</dbReference>
<dbReference type="Gene3D" id="2.60.40.1090">
    <property type="entry name" value="Fimbrial-type adhesion domain"/>
    <property type="match status" value="1"/>
</dbReference>
<dbReference type="InterPro" id="IPR008966">
    <property type="entry name" value="Adhesion_dom_sf"/>
</dbReference>
<gene>
    <name evidence="3" type="ORF">L284_22900</name>
</gene>
<keyword evidence="4" id="KW-1185">Reference proteome</keyword>
<dbReference type="PATRIC" id="fig|1096930.3.peg.4510"/>
<evidence type="ECO:0000313" key="4">
    <source>
        <dbReference type="Proteomes" id="UP000015527"/>
    </source>
</evidence>
<evidence type="ECO:0000256" key="1">
    <source>
        <dbReference type="SAM" id="SignalP"/>
    </source>
</evidence>
<dbReference type="eggNOG" id="COG5430">
    <property type="taxonomic scope" value="Bacteria"/>
</dbReference>
<dbReference type="OrthoDB" id="6506871at2"/>
<evidence type="ECO:0000313" key="3">
    <source>
        <dbReference type="EMBL" id="EQB07712.1"/>
    </source>
</evidence>
<reference evidence="3 4" key="1">
    <citation type="journal article" date="2013" name="Genome Announc.">
        <title>Genome Sequence of Novosphingobium lindaniclasticum LE124T, Isolated from a Hexachlorocyclohexane Dumpsite.</title>
        <authorList>
            <person name="Saxena A."/>
            <person name="Nayyar N."/>
            <person name="Sangwan N."/>
            <person name="Kumari R."/>
            <person name="Khurana J.P."/>
            <person name="Lal R."/>
        </authorList>
    </citation>
    <scope>NUCLEOTIDE SEQUENCE [LARGE SCALE GENOMIC DNA]</scope>
    <source>
        <strain evidence="3 4">LE124</strain>
    </source>
</reference>
<protein>
    <recommendedName>
        <fullName evidence="2">Spore coat protein U/FanG domain-containing protein</fullName>
    </recommendedName>
</protein>
<feature type="domain" description="Spore coat protein U/FanG" evidence="2">
    <location>
        <begin position="43"/>
        <end position="189"/>
    </location>
</feature>
<accession>T0H425</accession>
<dbReference type="Pfam" id="PF05229">
    <property type="entry name" value="SCPU"/>
    <property type="match status" value="1"/>
</dbReference>
<dbReference type="AlphaFoldDB" id="T0H425"/>
<keyword evidence="1" id="KW-0732">Signal</keyword>
<dbReference type="InterPro" id="IPR007893">
    <property type="entry name" value="Spore_coat_U/FanG"/>
</dbReference>
<dbReference type="EMBL" id="ATHL01000153">
    <property type="protein sequence ID" value="EQB07712.1"/>
    <property type="molecule type" value="Genomic_DNA"/>
</dbReference>
<dbReference type="SMART" id="SM00972">
    <property type="entry name" value="SCPU"/>
    <property type="match status" value="1"/>
</dbReference>
<evidence type="ECO:0000259" key="2">
    <source>
        <dbReference type="Pfam" id="PF05229"/>
    </source>
</evidence>
<dbReference type="PANTHER" id="PTHR37089">
    <property type="entry name" value="PROTEIN U-RELATED"/>
    <property type="match status" value="1"/>
</dbReference>
<sequence length="192" mass="19615">MFADRPAGAGRWSPLAFSARPVAGIAAGALLLPCPAEAATSILFDVTARVSPGCLVDGLGASGNAGRIGTLDFGTVSTFSTQRRTATTTTGQAIRLRCTPGVNLVMTIDGGAHAVSGQRNLQRNGTTMARIPYALCRDAACTLPIVAGTGYAPGVTSANSEDVRLPIYAALTPSGTMPPGTYTDTLTVTLTW</sequence>
<feature type="signal peptide" evidence="1">
    <location>
        <begin position="1"/>
        <end position="38"/>
    </location>
</feature>
<dbReference type="Proteomes" id="UP000015527">
    <property type="component" value="Unassembled WGS sequence"/>
</dbReference>
<dbReference type="GO" id="GO:0009289">
    <property type="term" value="C:pilus"/>
    <property type="evidence" value="ECO:0007669"/>
    <property type="project" value="InterPro"/>
</dbReference>
<comment type="caution">
    <text evidence="3">The sequence shown here is derived from an EMBL/GenBank/DDBJ whole genome shotgun (WGS) entry which is preliminary data.</text>
</comment>
<feature type="chain" id="PRO_5004576238" description="Spore coat protein U/FanG domain-containing protein" evidence="1">
    <location>
        <begin position="39"/>
        <end position="192"/>
    </location>
</feature>
<dbReference type="SUPFAM" id="SSF49401">
    <property type="entry name" value="Bacterial adhesins"/>
    <property type="match status" value="1"/>
</dbReference>